<sequence>MERLRAVIGFGLAVLSLGAIAWCAVTAQPVPPPASPPWPAETDSWDVSAPRAGPAVERDREALTEVTVAPASAADLAGVPEGRLDERLRQVRVTIVHRLRMDAADSLAGTLRQGAEFPRGMRRFTDDGFGAVKVNGTVLAPAGRLPPLLTTAGGRTTVRFTVTLLRQVRPEELLRLDFNAPTARPLLVVYRKVTLRPGEWTVLRATSIEPDREEPERLEFTVGLYPVSVTLAPDAYGFPDVREEDDFSWATALGVLTAIVLAVLLLRALGGRWWRRRPNRELAAGLGLAAPVILLVAVAEEFTLLAYLMLFVGLPLLALRHAVQVLPSGPQWTPRDALGATGVGVLLAVGMLSWSYRYGQLPGDTLVTGTAVAAAAAAGSAMVLSADLGVRAVVVRLTAFAAGSAVALLALVLWARALATQVYPPDSVRLLLAFCWALLPVAAVAVAVKQWTRGAVVVAVVVSLLVQGWPTEWLDAGSWSRALPEQAVPRIGELELTPLVRGVMGLLLLGFLLLVLRLRRLGAALGATRDSAAESTMIVCLMVAYLAPQGSATLGDINVPLPMLSITALIAWVTARWLLADPHPSVVEPGDQEEHRELIRAALHRRLLLGFEQELYRTGRGRLGAGELTMAEFDRQREAVDTALRGHGSHPETAFATAAGCSPWHNGVHGFIVSLLLSLPFLIVFGVPIGADLSSFVFEARSVIALPAFGFLFGYFYPRIRGTQPMTKALNLMAAALATELSGYVAALAEPDLGAMDKVQVVAIIVGKVALVSIGLGLYWEWRIMHLAGEPWARVRNIRSLRSLATPLLAIMIAAITTAATSAAGQTVDRILRGDETSQQP</sequence>
<keyword evidence="1" id="KW-1133">Transmembrane helix</keyword>
<evidence type="ECO:0000256" key="2">
    <source>
        <dbReference type="SAM" id="SignalP"/>
    </source>
</evidence>
<feature type="transmembrane region" description="Helical" evidence="1">
    <location>
        <begin position="454"/>
        <end position="470"/>
    </location>
</feature>
<feature type="transmembrane region" description="Helical" evidence="1">
    <location>
        <begin position="393"/>
        <end position="415"/>
    </location>
</feature>
<feature type="transmembrane region" description="Helical" evidence="1">
    <location>
        <begin position="696"/>
        <end position="717"/>
    </location>
</feature>
<proteinExistence type="predicted"/>
<dbReference type="EMBL" id="JAPNNL010000171">
    <property type="protein sequence ID" value="MDA0637689.1"/>
    <property type="molecule type" value="Genomic_DNA"/>
</dbReference>
<feature type="transmembrane region" description="Helical" evidence="1">
    <location>
        <begin position="729"/>
        <end position="749"/>
    </location>
</feature>
<name>A0ABT4SKE5_9ACTN</name>
<reference evidence="3" key="1">
    <citation type="submission" date="2022-11" db="EMBL/GenBank/DDBJ databases">
        <title>Nonomuraea corallina sp. nov., a new species of the genus Nonomuraea isolated from sea side sediment in Thai sea.</title>
        <authorList>
            <person name="Ngamcharungchit C."/>
            <person name="Matsumoto A."/>
            <person name="Suriyachadkun C."/>
            <person name="Panbangred W."/>
            <person name="Inahashi Y."/>
            <person name="Intra B."/>
        </authorList>
    </citation>
    <scope>NUCLEOTIDE SEQUENCE</scope>
    <source>
        <strain evidence="3">MCN248</strain>
    </source>
</reference>
<feature type="transmembrane region" description="Helical" evidence="1">
    <location>
        <begin position="282"/>
        <end position="299"/>
    </location>
</feature>
<accession>A0ABT4SKE5</accession>
<dbReference type="RefSeq" id="WP_270158587.1">
    <property type="nucleotide sequence ID" value="NZ_JAPNNL010000171.1"/>
</dbReference>
<evidence type="ECO:0008006" key="5">
    <source>
        <dbReference type="Google" id="ProtNLM"/>
    </source>
</evidence>
<evidence type="ECO:0000313" key="4">
    <source>
        <dbReference type="Proteomes" id="UP001144036"/>
    </source>
</evidence>
<evidence type="ECO:0000313" key="3">
    <source>
        <dbReference type="EMBL" id="MDA0637689.1"/>
    </source>
</evidence>
<protein>
    <recommendedName>
        <fullName evidence="5">ABC transporter permease</fullName>
    </recommendedName>
</protein>
<organism evidence="3 4">
    <name type="scientific">Nonomuraea corallina</name>
    <dbReference type="NCBI Taxonomy" id="2989783"/>
    <lineage>
        <taxon>Bacteria</taxon>
        <taxon>Bacillati</taxon>
        <taxon>Actinomycetota</taxon>
        <taxon>Actinomycetes</taxon>
        <taxon>Streptosporangiales</taxon>
        <taxon>Streptosporangiaceae</taxon>
        <taxon>Nonomuraea</taxon>
    </lineage>
</organism>
<feature type="transmembrane region" description="Helical" evidence="1">
    <location>
        <begin position="499"/>
        <end position="518"/>
    </location>
</feature>
<feature type="transmembrane region" description="Helical" evidence="1">
    <location>
        <begin position="761"/>
        <end position="780"/>
    </location>
</feature>
<evidence type="ECO:0000256" key="1">
    <source>
        <dbReference type="SAM" id="Phobius"/>
    </source>
</evidence>
<feature type="transmembrane region" description="Helical" evidence="1">
    <location>
        <begin position="366"/>
        <end position="386"/>
    </location>
</feature>
<feature type="transmembrane region" description="Helical" evidence="1">
    <location>
        <begin position="671"/>
        <end position="690"/>
    </location>
</feature>
<feature type="transmembrane region" description="Helical" evidence="1">
    <location>
        <begin position="305"/>
        <end position="323"/>
    </location>
</feature>
<feature type="transmembrane region" description="Helical" evidence="1">
    <location>
        <begin position="801"/>
        <end position="824"/>
    </location>
</feature>
<keyword evidence="1" id="KW-0472">Membrane</keyword>
<feature type="signal peptide" evidence="2">
    <location>
        <begin position="1"/>
        <end position="21"/>
    </location>
</feature>
<feature type="transmembrane region" description="Helical" evidence="1">
    <location>
        <begin position="247"/>
        <end position="270"/>
    </location>
</feature>
<feature type="chain" id="PRO_5046586398" description="ABC transporter permease" evidence="2">
    <location>
        <begin position="22"/>
        <end position="841"/>
    </location>
</feature>
<keyword evidence="2" id="KW-0732">Signal</keyword>
<keyword evidence="1" id="KW-0812">Transmembrane</keyword>
<keyword evidence="4" id="KW-1185">Reference proteome</keyword>
<dbReference type="Proteomes" id="UP001144036">
    <property type="component" value="Unassembled WGS sequence"/>
</dbReference>
<feature type="transmembrane region" description="Helical" evidence="1">
    <location>
        <begin position="427"/>
        <end position="447"/>
    </location>
</feature>
<gene>
    <name evidence="3" type="ORF">OUY22_30140</name>
</gene>
<feature type="transmembrane region" description="Helical" evidence="1">
    <location>
        <begin position="335"/>
        <end position="354"/>
    </location>
</feature>
<comment type="caution">
    <text evidence="3">The sequence shown here is derived from an EMBL/GenBank/DDBJ whole genome shotgun (WGS) entry which is preliminary data.</text>
</comment>